<dbReference type="InterPro" id="IPR028055">
    <property type="entry name" value="YidC/Oxa/ALB_C"/>
</dbReference>
<evidence type="ECO:0000256" key="8">
    <source>
        <dbReference type="ARBA" id="ARBA00026028"/>
    </source>
</evidence>
<comment type="similarity">
    <text evidence="2">Belongs to the OXA1/ALB3/YidC family. Type 1 subfamily.</text>
</comment>
<evidence type="ECO:0000256" key="11">
    <source>
        <dbReference type="ARBA" id="ARBA00033342"/>
    </source>
</evidence>
<comment type="subcellular location">
    <subcellularLocation>
        <location evidence="1 12">Membrane</location>
        <topology evidence="1 12">Multi-pass membrane protein</topology>
    </subcellularLocation>
</comment>
<evidence type="ECO:0000256" key="1">
    <source>
        <dbReference type="ARBA" id="ARBA00004141"/>
    </source>
</evidence>
<protein>
    <recommendedName>
        <fullName evidence="3">Membrane protein insertase YidC</fullName>
    </recommendedName>
    <alternativeName>
        <fullName evidence="11">Foldase YidC</fullName>
    </alternativeName>
    <alternativeName>
        <fullName evidence="10">Membrane integrase YidC</fullName>
    </alternativeName>
    <alternativeName>
        <fullName evidence="9">Membrane protein YidC</fullName>
    </alternativeName>
</protein>
<comment type="function">
    <text evidence="7">Required for the insertion and/or proper folding and/or complex formation of integral membrane proteins into the membrane. Involved in integration of membrane proteins that insert both dependently and independently of the Sec translocase complex, as well as at least some lipoproteins. Aids folding of multispanning membrane proteins.</text>
</comment>
<feature type="transmembrane region" description="Helical" evidence="13">
    <location>
        <begin position="180"/>
        <end position="206"/>
    </location>
</feature>
<evidence type="ECO:0000256" key="5">
    <source>
        <dbReference type="ARBA" id="ARBA00022989"/>
    </source>
</evidence>
<dbReference type="Proteomes" id="UP001519363">
    <property type="component" value="Unassembled WGS sequence"/>
</dbReference>
<dbReference type="EMBL" id="JAGIOO010000001">
    <property type="protein sequence ID" value="MBP2477845.1"/>
    <property type="molecule type" value="Genomic_DNA"/>
</dbReference>
<evidence type="ECO:0000256" key="9">
    <source>
        <dbReference type="ARBA" id="ARBA00031538"/>
    </source>
</evidence>
<evidence type="ECO:0000256" key="6">
    <source>
        <dbReference type="ARBA" id="ARBA00023136"/>
    </source>
</evidence>
<dbReference type="Pfam" id="PF02096">
    <property type="entry name" value="60KD_IMP"/>
    <property type="match status" value="1"/>
</dbReference>
<evidence type="ECO:0000256" key="12">
    <source>
        <dbReference type="RuleBase" id="RU003945"/>
    </source>
</evidence>
<feature type="transmembrane region" description="Helical" evidence="13">
    <location>
        <begin position="96"/>
        <end position="117"/>
    </location>
</feature>
<evidence type="ECO:0000256" key="2">
    <source>
        <dbReference type="ARBA" id="ARBA00010527"/>
    </source>
</evidence>
<evidence type="ECO:0000313" key="15">
    <source>
        <dbReference type="EMBL" id="MBP2477845.1"/>
    </source>
</evidence>
<evidence type="ECO:0000256" key="3">
    <source>
        <dbReference type="ARBA" id="ARBA00015325"/>
    </source>
</evidence>
<feature type="transmembrane region" description="Helical" evidence="13">
    <location>
        <begin position="25"/>
        <end position="51"/>
    </location>
</feature>
<dbReference type="PANTHER" id="PTHR12428:SF65">
    <property type="entry name" value="CYTOCHROME C OXIDASE ASSEMBLY PROTEIN COX18, MITOCHONDRIAL"/>
    <property type="match status" value="1"/>
</dbReference>
<keyword evidence="6 13" id="KW-0472">Membrane</keyword>
<sequence>MSFFDAPVHGAYLVVSSLGDLLAPVAGSLATAGAIVLFTLAVRTLLLPLSIAQLRGERRRTAFLAKVGELNTRYRERPRALERELARVQAEGGGSLFAGLLPSLSQVPFFLVMYRLFQSSTVDGAPNGLLWHDLLGAPLGERLLGLLGTHPLVAAGLVVLLGLTAFWSGQLAARRGQDGWLVRALPCAVVVLALFLPLAAGIYLLVSTAWTIAQRQVYDRLVPA</sequence>
<accession>A0ABS5AMS0</accession>
<evidence type="ECO:0000256" key="7">
    <source>
        <dbReference type="ARBA" id="ARBA00025034"/>
    </source>
</evidence>
<dbReference type="PANTHER" id="PTHR12428">
    <property type="entry name" value="OXA1"/>
    <property type="match status" value="1"/>
</dbReference>
<name>A0ABS5AMS0_9PSEU</name>
<comment type="caution">
    <text evidence="15">The sequence shown here is derived from an EMBL/GenBank/DDBJ whole genome shotgun (WGS) entry which is preliminary data.</text>
</comment>
<feature type="domain" description="Membrane insertase YidC/Oxa/ALB C-terminal" evidence="14">
    <location>
        <begin position="34"/>
        <end position="218"/>
    </location>
</feature>
<dbReference type="RefSeq" id="WP_086783406.1">
    <property type="nucleotide sequence ID" value="NZ_JAGIOO010000001.1"/>
</dbReference>
<dbReference type="InterPro" id="IPR001708">
    <property type="entry name" value="YidC/ALB3/OXA1/COX18"/>
</dbReference>
<keyword evidence="4 12" id="KW-0812">Transmembrane</keyword>
<evidence type="ECO:0000256" key="4">
    <source>
        <dbReference type="ARBA" id="ARBA00022692"/>
    </source>
</evidence>
<evidence type="ECO:0000256" key="10">
    <source>
        <dbReference type="ARBA" id="ARBA00033245"/>
    </source>
</evidence>
<evidence type="ECO:0000259" key="14">
    <source>
        <dbReference type="Pfam" id="PF02096"/>
    </source>
</evidence>
<feature type="transmembrane region" description="Helical" evidence="13">
    <location>
        <begin position="143"/>
        <end position="168"/>
    </location>
</feature>
<evidence type="ECO:0000313" key="16">
    <source>
        <dbReference type="Proteomes" id="UP001519363"/>
    </source>
</evidence>
<keyword evidence="5 13" id="KW-1133">Transmembrane helix</keyword>
<proteinExistence type="inferred from homology"/>
<keyword evidence="16" id="KW-1185">Reference proteome</keyword>
<comment type="subunit">
    <text evidence="8">Interacts with the Sec translocase complex via SecD. Specifically interacts with transmembrane segments of nascent integral membrane proteins during membrane integration.</text>
</comment>
<dbReference type="NCBIfam" id="TIGR03592">
    <property type="entry name" value="yidC_oxa1_cterm"/>
    <property type="match status" value="1"/>
</dbReference>
<reference evidence="15 16" key="1">
    <citation type="submission" date="2021-03" db="EMBL/GenBank/DDBJ databases">
        <title>Sequencing the genomes of 1000 actinobacteria strains.</title>
        <authorList>
            <person name="Klenk H.-P."/>
        </authorList>
    </citation>
    <scope>NUCLEOTIDE SEQUENCE [LARGE SCALE GENOMIC DNA]</scope>
    <source>
        <strain evidence="15 16">DSM 44580</strain>
    </source>
</reference>
<gene>
    <name evidence="15" type="ORF">JOF53_006717</name>
</gene>
<organism evidence="15 16">
    <name type="scientific">Crossiella equi</name>
    <dbReference type="NCBI Taxonomy" id="130796"/>
    <lineage>
        <taxon>Bacteria</taxon>
        <taxon>Bacillati</taxon>
        <taxon>Actinomycetota</taxon>
        <taxon>Actinomycetes</taxon>
        <taxon>Pseudonocardiales</taxon>
        <taxon>Pseudonocardiaceae</taxon>
        <taxon>Crossiella</taxon>
    </lineage>
</organism>
<evidence type="ECO:0000256" key="13">
    <source>
        <dbReference type="SAM" id="Phobius"/>
    </source>
</evidence>